<keyword evidence="13" id="KW-0677">Repeat</keyword>
<dbReference type="SMART" id="SM00220">
    <property type="entry name" value="S_TKc"/>
    <property type="match status" value="1"/>
</dbReference>
<feature type="binding site" evidence="24">
    <location>
        <position position="854"/>
    </location>
    <ligand>
        <name>ATP</name>
        <dbReference type="ChEBI" id="CHEBI:30616"/>
    </ligand>
</feature>
<evidence type="ECO:0000256" key="16">
    <source>
        <dbReference type="ARBA" id="ARBA00022840"/>
    </source>
</evidence>
<dbReference type="Pfam" id="PF08263">
    <property type="entry name" value="LRRNT_2"/>
    <property type="match status" value="1"/>
</dbReference>
<proteinExistence type="inferred from homology"/>
<dbReference type="PANTHER" id="PTHR27008:SF398">
    <property type="entry name" value="PROTEIN KINASE DOMAIN-CONTAINING PROTEIN"/>
    <property type="match status" value="1"/>
</dbReference>
<comment type="similarity">
    <text evidence="3">Belongs to the protein kinase superfamily. Ser/Thr protein kinase family.</text>
</comment>
<dbReference type="EC" id="2.7.11.1" evidence="4"/>
<evidence type="ECO:0000256" key="6">
    <source>
        <dbReference type="ARBA" id="ARBA00022512"/>
    </source>
</evidence>
<keyword evidence="18 25" id="KW-0472">Membrane</keyword>
<dbReference type="PROSITE" id="PS00107">
    <property type="entry name" value="PROTEIN_KINASE_ATP"/>
    <property type="match status" value="1"/>
</dbReference>
<evidence type="ECO:0000256" key="20">
    <source>
        <dbReference type="ARBA" id="ARBA00023180"/>
    </source>
</evidence>
<dbReference type="InterPro" id="IPR003591">
    <property type="entry name" value="Leu-rich_rpt_typical-subtyp"/>
</dbReference>
<evidence type="ECO:0000256" key="8">
    <source>
        <dbReference type="ARBA" id="ARBA00022553"/>
    </source>
</evidence>
<feature type="chain" id="PRO_5043911270" description="non-specific serine/threonine protein kinase" evidence="26">
    <location>
        <begin position="22"/>
        <end position="1117"/>
    </location>
</feature>
<keyword evidence="29" id="KW-1185">Reference proteome</keyword>
<keyword evidence="9" id="KW-0433">Leucine-rich repeat</keyword>
<dbReference type="GO" id="GO:0005524">
    <property type="term" value="F:ATP binding"/>
    <property type="evidence" value="ECO:0007669"/>
    <property type="project" value="UniProtKB-UniRule"/>
</dbReference>
<evidence type="ECO:0000256" key="12">
    <source>
        <dbReference type="ARBA" id="ARBA00022729"/>
    </source>
</evidence>
<evidence type="ECO:0000256" key="18">
    <source>
        <dbReference type="ARBA" id="ARBA00023136"/>
    </source>
</evidence>
<dbReference type="GO" id="GO:0005886">
    <property type="term" value="C:plasma membrane"/>
    <property type="evidence" value="ECO:0007669"/>
    <property type="project" value="UniProtKB-SubCell"/>
</dbReference>
<evidence type="ECO:0000256" key="15">
    <source>
        <dbReference type="ARBA" id="ARBA00022777"/>
    </source>
</evidence>
<dbReference type="FunFam" id="3.80.10.10:FF:000400">
    <property type="entry name" value="Nuclear pore complex protein NUP107"/>
    <property type="match status" value="1"/>
</dbReference>
<comment type="caution">
    <text evidence="28">The sequence shown here is derived from an EMBL/GenBank/DDBJ whole genome shotgun (WGS) entry which is preliminary data.</text>
</comment>
<evidence type="ECO:0000256" key="10">
    <source>
        <dbReference type="ARBA" id="ARBA00022679"/>
    </source>
</evidence>
<keyword evidence="16 24" id="KW-0067">ATP-binding</keyword>
<keyword evidence="20" id="KW-0325">Glycoprotein</keyword>
<keyword evidence="17 25" id="KW-1133">Transmembrane helix</keyword>
<keyword evidence="12 26" id="KW-0732">Signal</keyword>
<evidence type="ECO:0000313" key="29">
    <source>
        <dbReference type="Proteomes" id="UP001159364"/>
    </source>
</evidence>
<comment type="similarity">
    <text evidence="21">Belongs to the polygalacturonase-inhibiting protein family.</text>
</comment>
<dbReference type="InterPro" id="IPR032675">
    <property type="entry name" value="LRR_dom_sf"/>
</dbReference>
<dbReference type="GO" id="GO:0099402">
    <property type="term" value="P:plant organ development"/>
    <property type="evidence" value="ECO:0007669"/>
    <property type="project" value="UniProtKB-ARBA"/>
</dbReference>
<dbReference type="GO" id="GO:0009653">
    <property type="term" value="P:anatomical structure morphogenesis"/>
    <property type="evidence" value="ECO:0007669"/>
    <property type="project" value="UniProtKB-ARBA"/>
</dbReference>
<dbReference type="InterPro" id="IPR051809">
    <property type="entry name" value="Plant_receptor-like_S/T_kinase"/>
</dbReference>
<keyword evidence="6" id="KW-0134">Cell wall</keyword>
<dbReference type="InterPro" id="IPR008271">
    <property type="entry name" value="Ser/Thr_kinase_AS"/>
</dbReference>
<dbReference type="GO" id="GO:0004674">
    <property type="term" value="F:protein serine/threonine kinase activity"/>
    <property type="evidence" value="ECO:0007669"/>
    <property type="project" value="UniProtKB-KW"/>
</dbReference>
<dbReference type="Gene3D" id="1.10.510.10">
    <property type="entry name" value="Transferase(Phosphotransferase) domain 1"/>
    <property type="match status" value="1"/>
</dbReference>
<evidence type="ECO:0000256" key="25">
    <source>
        <dbReference type="SAM" id="Phobius"/>
    </source>
</evidence>
<dbReference type="Pfam" id="PF13855">
    <property type="entry name" value="LRR_8"/>
    <property type="match status" value="4"/>
</dbReference>
<dbReference type="Gene3D" id="3.80.10.10">
    <property type="entry name" value="Ribonuclease Inhibitor"/>
    <property type="match status" value="5"/>
</dbReference>
<feature type="domain" description="Protein kinase" evidence="27">
    <location>
        <begin position="826"/>
        <end position="1109"/>
    </location>
</feature>
<reference evidence="28 29" key="1">
    <citation type="submission" date="2021-09" db="EMBL/GenBank/DDBJ databases">
        <title>Genomic insights and catalytic innovation underlie evolution of tropane alkaloids biosynthesis.</title>
        <authorList>
            <person name="Wang Y.-J."/>
            <person name="Tian T."/>
            <person name="Huang J.-P."/>
            <person name="Huang S.-X."/>
        </authorList>
    </citation>
    <scope>NUCLEOTIDE SEQUENCE [LARGE SCALE GENOMIC DNA]</scope>
    <source>
        <strain evidence="28">KIB-2018</strain>
        <tissue evidence="28">Leaf</tissue>
    </source>
</reference>
<evidence type="ECO:0000256" key="26">
    <source>
        <dbReference type="SAM" id="SignalP"/>
    </source>
</evidence>
<dbReference type="InterPro" id="IPR013210">
    <property type="entry name" value="LRR_N_plant-typ"/>
</dbReference>
<evidence type="ECO:0000256" key="2">
    <source>
        <dbReference type="ARBA" id="ARBA00004191"/>
    </source>
</evidence>
<dbReference type="InterPro" id="IPR011009">
    <property type="entry name" value="Kinase-like_dom_sf"/>
</dbReference>
<evidence type="ECO:0000256" key="1">
    <source>
        <dbReference type="ARBA" id="ARBA00004162"/>
    </source>
</evidence>
<comment type="subcellular location">
    <subcellularLocation>
        <location evidence="1">Cell membrane</location>
        <topology evidence="1">Single-pass membrane protein</topology>
    </subcellularLocation>
    <subcellularLocation>
        <location evidence="2">Secreted</location>
        <location evidence="2">Cell wall</location>
    </subcellularLocation>
</comment>
<feature type="signal peptide" evidence="26">
    <location>
        <begin position="1"/>
        <end position="21"/>
    </location>
</feature>
<dbReference type="EMBL" id="JAIWQS010000006">
    <property type="protein sequence ID" value="KAJ8762042.1"/>
    <property type="molecule type" value="Genomic_DNA"/>
</dbReference>
<sequence length="1117" mass="123688">MPNDCLFRAFLFLFHCCLCVAIVSRLSLKTDETALLAFKSEIQTSRADNFLSTNWSAATSFCEWFGVSCSPRHGRVTALYLPNMGLAGSLTPYLGNLSFLVALDISNNSFRNIPEEIGSLFQLRLLNLTDNKLTGSIPSSVFNISSLKAISLGSNNLSGILPQELCYNLPVLEELVIPFNKLSGQIPTSIERCKKLRFLKVRVNEIGGYIPRELANVTMLEVFDISRNYFQGEIPWELGNLNNLVEFHVNDNNLTGSIPSTLFNISSLKRFIFSNNSMYGTLPMDLCRRLPNLERMFLYGNDFEGSMPRDMGNCTMLRQLRFGLNRFTGNIPAEIGNLQYLELLTLPVNSLSGPIPPSIFNCSTLKVLSLAANGLSGNLPSDLGLHLPVLIHLLLGGNQIDGIIPKSISNASSLVLLDLAENLLTGAIPITFGNLEFLEYIGLDSNHLTHDPSVPELNFMTSLTNCRHMRVLIIYGNNLTGVFPPSIGNLSTTFEKIDASNCNIFGKMPDGLGNLSNLISLSLTNNDLTGPIPQTFLKLTSMQRLNLSYNMLQESIPSDLCEMRSLGELSLSGNKLSGSIPACFGNVSSLRILLLDDNNLTSTIPSTLWNLRDMLSLNLSSNSLRGNLPAEISKFRLLTYLDLSNNQFIGGVQSELGALQQLTHLSLAHNEFQGPIPESFGRILSLEFLDLSFNNISGVIPKSLEELSYLKYLNMSFNKLEGEIPRGGPFANFTSQSFMNNSGLCGASQLNVPPCHRQRSMKAGVLVLKYILPATASAILVLVSVLLLMRRRRKKTKEKAPEATLLPKETYRRISYYELMRATNQFDQSSLLGKGSFSSVYKGILVGGVVVAVKVFNLQEEGAFKSFDSECEVIRKIRHRNLIKIIGSCSNPDYKALVMEYMSNGSLDLLLYSDKPCLSILQRIDILLDVANALEYLHYGQSAPIVHCDVKPSNVLLDENLVAHLGDFGISKLLGETILLTLTKTLATVGYMAPEYGSQGIVSTSGDVYSYGIMMMETFTRKKPTDEMFNGEMSLKQWVLNSLSAGIIVQTIDSNLMITTEGEQFVAKEECLSSIMSLALQCCEESPDMRIEMREVSRRMQQIQRHAYEIMLKFSAQ</sequence>
<dbReference type="FunFam" id="1.10.510.10:FF:000358">
    <property type="entry name" value="Putative leucine-rich repeat receptor-like serine/threonine-protein kinase"/>
    <property type="match status" value="1"/>
</dbReference>
<dbReference type="Pfam" id="PF00560">
    <property type="entry name" value="LRR_1"/>
    <property type="match status" value="3"/>
</dbReference>
<evidence type="ECO:0000256" key="13">
    <source>
        <dbReference type="ARBA" id="ARBA00022737"/>
    </source>
</evidence>
<dbReference type="FunFam" id="3.80.10.10:FF:000095">
    <property type="entry name" value="LRR receptor-like serine/threonine-protein kinase GSO1"/>
    <property type="match status" value="1"/>
</dbReference>
<evidence type="ECO:0000256" key="3">
    <source>
        <dbReference type="ARBA" id="ARBA00008684"/>
    </source>
</evidence>
<dbReference type="FunFam" id="3.80.10.10:FF:000299">
    <property type="entry name" value="Piriformospora indica-insensitive protein 2"/>
    <property type="match status" value="1"/>
</dbReference>
<dbReference type="FunFam" id="3.80.10.10:FF:000041">
    <property type="entry name" value="LRR receptor-like serine/threonine-protein kinase ERECTA"/>
    <property type="match status" value="1"/>
</dbReference>
<dbReference type="InterPro" id="IPR000719">
    <property type="entry name" value="Prot_kinase_dom"/>
</dbReference>
<evidence type="ECO:0000256" key="5">
    <source>
        <dbReference type="ARBA" id="ARBA00022475"/>
    </source>
</evidence>
<dbReference type="AlphaFoldDB" id="A0AAV8T5I3"/>
<evidence type="ECO:0000256" key="19">
    <source>
        <dbReference type="ARBA" id="ARBA00023170"/>
    </source>
</evidence>
<keyword evidence="7" id="KW-0723">Serine/threonine-protein kinase</keyword>
<dbReference type="InterPro" id="IPR001611">
    <property type="entry name" value="Leu-rich_rpt"/>
</dbReference>
<evidence type="ECO:0000313" key="28">
    <source>
        <dbReference type="EMBL" id="KAJ8762042.1"/>
    </source>
</evidence>
<accession>A0AAV8T5I3</accession>
<feature type="transmembrane region" description="Helical" evidence="25">
    <location>
        <begin position="770"/>
        <end position="789"/>
    </location>
</feature>
<comment type="catalytic activity">
    <reaction evidence="22">
        <text>L-threonyl-[protein] + ATP = O-phospho-L-threonyl-[protein] + ADP + H(+)</text>
        <dbReference type="Rhea" id="RHEA:46608"/>
        <dbReference type="Rhea" id="RHEA-COMP:11060"/>
        <dbReference type="Rhea" id="RHEA-COMP:11605"/>
        <dbReference type="ChEBI" id="CHEBI:15378"/>
        <dbReference type="ChEBI" id="CHEBI:30013"/>
        <dbReference type="ChEBI" id="CHEBI:30616"/>
        <dbReference type="ChEBI" id="CHEBI:61977"/>
        <dbReference type="ChEBI" id="CHEBI:456216"/>
        <dbReference type="EC" id="2.7.11.1"/>
    </reaction>
</comment>
<organism evidence="28 29">
    <name type="scientific">Erythroxylum novogranatense</name>
    <dbReference type="NCBI Taxonomy" id="1862640"/>
    <lineage>
        <taxon>Eukaryota</taxon>
        <taxon>Viridiplantae</taxon>
        <taxon>Streptophyta</taxon>
        <taxon>Embryophyta</taxon>
        <taxon>Tracheophyta</taxon>
        <taxon>Spermatophyta</taxon>
        <taxon>Magnoliopsida</taxon>
        <taxon>eudicotyledons</taxon>
        <taxon>Gunneridae</taxon>
        <taxon>Pentapetalae</taxon>
        <taxon>rosids</taxon>
        <taxon>fabids</taxon>
        <taxon>Malpighiales</taxon>
        <taxon>Erythroxylaceae</taxon>
        <taxon>Erythroxylum</taxon>
    </lineage>
</organism>
<evidence type="ECO:0000256" key="21">
    <source>
        <dbReference type="ARBA" id="ARBA00038043"/>
    </source>
</evidence>
<dbReference type="FunFam" id="3.30.200.20:FF:000661">
    <property type="entry name" value="Serine-threonine protein kinase plant-type"/>
    <property type="match status" value="1"/>
</dbReference>
<keyword evidence="8" id="KW-0597">Phosphoprotein</keyword>
<evidence type="ECO:0000259" key="27">
    <source>
        <dbReference type="PROSITE" id="PS50011"/>
    </source>
</evidence>
<evidence type="ECO:0000256" key="23">
    <source>
        <dbReference type="ARBA" id="ARBA00048679"/>
    </source>
</evidence>
<gene>
    <name evidence="28" type="ORF">K2173_006644</name>
</gene>
<dbReference type="SUPFAM" id="SSF52058">
    <property type="entry name" value="L domain-like"/>
    <property type="match status" value="2"/>
</dbReference>
<keyword evidence="14 24" id="KW-0547">Nucleotide-binding</keyword>
<dbReference type="Pfam" id="PF07714">
    <property type="entry name" value="PK_Tyr_Ser-Thr"/>
    <property type="match status" value="1"/>
</dbReference>
<dbReference type="InterPro" id="IPR001245">
    <property type="entry name" value="Ser-Thr/Tyr_kinase_cat_dom"/>
</dbReference>
<dbReference type="PANTHER" id="PTHR27008">
    <property type="entry name" value="OS04G0122200 PROTEIN"/>
    <property type="match status" value="1"/>
</dbReference>
<dbReference type="Gene3D" id="3.30.200.20">
    <property type="entry name" value="Phosphorylase Kinase, domain 1"/>
    <property type="match status" value="1"/>
</dbReference>
<keyword evidence="15" id="KW-0418">Kinase</keyword>
<protein>
    <recommendedName>
        <fullName evidence="4">non-specific serine/threonine protein kinase</fullName>
        <ecNumber evidence="4">2.7.11.1</ecNumber>
    </recommendedName>
</protein>
<keyword evidence="6" id="KW-0964">Secreted</keyword>
<dbReference type="SUPFAM" id="SSF56112">
    <property type="entry name" value="Protein kinase-like (PK-like)"/>
    <property type="match status" value="1"/>
</dbReference>
<dbReference type="Proteomes" id="UP001159364">
    <property type="component" value="Linkage Group LG06"/>
</dbReference>
<comment type="catalytic activity">
    <reaction evidence="23">
        <text>L-seryl-[protein] + ATP = O-phospho-L-seryl-[protein] + ADP + H(+)</text>
        <dbReference type="Rhea" id="RHEA:17989"/>
        <dbReference type="Rhea" id="RHEA-COMP:9863"/>
        <dbReference type="Rhea" id="RHEA-COMP:11604"/>
        <dbReference type="ChEBI" id="CHEBI:15378"/>
        <dbReference type="ChEBI" id="CHEBI:29999"/>
        <dbReference type="ChEBI" id="CHEBI:30616"/>
        <dbReference type="ChEBI" id="CHEBI:83421"/>
        <dbReference type="ChEBI" id="CHEBI:456216"/>
        <dbReference type="EC" id="2.7.11.1"/>
    </reaction>
</comment>
<evidence type="ECO:0000256" key="22">
    <source>
        <dbReference type="ARBA" id="ARBA00047899"/>
    </source>
</evidence>
<evidence type="ECO:0000256" key="7">
    <source>
        <dbReference type="ARBA" id="ARBA00022527"/>
    </source>
</evidence>
<evidence type="ECO:0000256" key="9">
    <source>
        <dbReference type="ARBA" id="ARBA00022614"/>
    </source>
</evidence>
<name>A0AAV8T5I3_9ROSI</name>
<keyword evidence="5" id="KW-1003">Cell membrane</keyword>
<evidence type="ECO:0000256" key="14">
    <source>
        <dbReference type="ARBA" id="ARBA00022741"/>
    </source>
</evidence>
<dbReference type="PROSITE" id="PS00108">
    <property type="entry name" value="PROTEIN_KINASE_ST"/>
    <property type="match status" value="1"/>
</dbReference>
<dbReference type="SUPFAM" id="SSF52047">
    <property type="entry name" value="RNI-like"/>
    <property type="match status" value="1"/>
</dbReference>
<dbReference type="PROSITE" id="PS50011">
    <property type="entry name" value="PROTEIN_KINASE_DOM"/>
    <property type="match status" value="1"/>
</dbReference>
<evidence type="ECO:0000256" key="17">
    <source>
        <dbReference type="ARBA" id="ARBA00022989"/>
    </source>
</evidence>
<evidence type="ECO:0000256" key="11">
    <source>
        <dbReference type="ARBA" id="ARBA00022692"/>
    </source>
</evidence>
<keyword evidence="19" id="KW-0675">Receptor</keyword>
<dbReference type="InterPro" id="IPR017441">
    <property type="entry name" value="Protein_kinase_ATP_BS"/>
</dbReference>
<evidence type="ECO:0000256" key="4">
    <source>
        <dbReference type="ARBA" id="ARBA00012513"/>
    </source>
</evidence>
<keyword evidence="11 25" id="KW-0812">Transmembrane</keyword>
<keyword evidence="10" id="KW-0808">Transferase</keyword>
<evidence type="ECO:0000256" key="24">
    <source>
        <dbReference type="PROSITE-ProRule" id="PRU10141"/>
    </source>
</evidence>
<dbReference type="SMART" id="SM00369">
    <property type="entry name" value="LRR_TYP"/>
    <property type="match status" value="11"/>
</dbReference>